<dbReference type="PANTHER" id="PTHR30055">
    <property type="entry name" value="HTH-TYPE TRANSCRIPTIONAL REGULATOR RUTR"/>
    <property type="match status" value="1"/>
</dbReference>
<evidence type="ECO:0000256" key="4">
    <source>
        <dbReference type="PROSITE-ProRule" id="PRU00335"/>
    </source>
</evidence>
<keyword evidence="7" id="KW-1185">Reference proteome</keyword>
<keyword evidence="1" id="KW-0805">Transcription regulation</keyword>
<dbReference type="Pfam" id="PF00440">
    <property type="entry name" value="TetR_N"/>
    <property type="match status" value="1"/>
</dbReference>
<accession>A0A2W2FSY7</accession>
<keyword evidence="3" id="KW-0804">Transcription</keyword>
<dbReference type="EMBL" id="POUA01000413">
    <property type="protein sequence ID" value="PZG27568.1"/>
    <property type="molecule type" value="Genomic_DNA"/>
</dbReference>
<organism evidence="6 7">
    <name type="scientific">Spongiactinospora gelatinilytica</name>
    <dbReference type="NCBI Taxonomy" id="2666298"/>
    <lineage>
        <taxon>Bacteria</taxon>
        <taxon>Bacillati</taxon>
        <taxon>Actinomycetota</taxon>
        <taxon>Actinomycetes</taxon>
        <taxon>Streptosporangiales</taxon>
        <taxon>Streptosporangiaceae</taxon>
        <taxon>Spongiactinospora</taxon>
    </lineage>
</organism>
<dbReference type="GO" id="GO:0000976">
    <property type="term" value="F:transcription cis-regulatory region binding"/>
    <property type="evidence" value="ECO:0007669"/>
    <property type="project" value="TreeGrafter"/>
</dbReference>
<name>A0A2W2FSY7_9ACTN</name>
<reference evidence="6 7" key="1">
    <citation type="submission" date="2018-01" db="EMBL/GenBank/DDBJ databases">
        <title>Draft genome sequence of Sphaerisporangium sp. 7K107.</title>
        <authorList>
            <person name="Sahin N."/>
            <person name="Saygin H."/>
            <person name="Ay H."/>
        </authorList>
    </citation>
    <scope>NUCLEOTIDE SEQUENCE [LARGE SCALE GENOMIC DNA]</scope>
    <source>
        <strain evidence="6 7">7K107</strain>
    </source>
</reference>
<gene>
    <name evidence="6" type="ORF">C1I98_33275</name>
</gene>
<feature type="domain" description="HTH tetR-type" evidence="5">
    <location>
        <begin position="14"/>
        <end position="74"/>
    </location>
</feature>
<proteinExistence type="predicted"/>
<dbReference type="Gene3D" id="1.10.357.10">
    <property type="entry name" value="Tetracycline Repressor, domain 2"/>
    <property type="match status" value="1"/>
</dbReference>
<dbReference type="PROSITE" id="PS50977">
    <property type="entry name" value="HTH_TETR_2"/>
    <property type="match status" value="1"/>
</dbReference>
<dbReference type="GO" id="GO:0003700">
    <property type="term" value="F:DNA-binding transcription factor activity"/>
    <property type="evidence" value="ECO:0007669"/>
    <property type="project" value="TreeGrafter"/>
</dbReference>
<evidence type="ECO:0000256" key="2">
    <source>
        <dbReference type="ARBA" id="ARBA00023125"/>
    </source>
</evidence>
<sequence>MTTESTGLRERKKQRTRQALVEAAVRLFAEKGYEAVTVAEIAEAADVSTRTFFLHFPAKEDVLFANADVRIDLALKAVAERGSTNRLADVLVRAMERMIADTWESDLTSGLAALRARLAGSAPVLQARLLQRYMAAQTELARALHQAYPAEVDEVAAAALVGAAIGAVSAATMASLQRGDSPEAVRDAMRQAMDLVTGPRRLASRPPG</sequence>
<dbReference type="PRINTS" id="PR00455">
    <property type="entry name" value="HTHTETR"/>
</dbReference>
<dbReference type="InterPro" id="IPR050109">
    <property type="entry name" value="HTH-type_TetR-like_transc_reg"/>
</dbReference>
<dbReference type="InterPro" id="IPR023772">
    <property type="entry name" value="DNA-bd_HTH_TetR-type_CS"/>
</dbReference>
<evidence type="ECO:0000259" key="5">
    <source>
        <dbReference type="PROSITE" id="PS50977"/>
    </source>
</evidence>
<keyword evidence="2 4" id="KW-0238">DNA-binding</keyword>
<evidence type="ECO:0000313" key="7">
    <source>
        <dbReference type="Proteomes" id="UP000248544"/>
    </source>
</evidence>
<dbReference type="PROSITE" id="PS01081">
    <property type="entry name" value="HTH_TETR_1"/>
    <property type="match status" value="1"/>
</dbReference>
<evidence type="ECO:0000256" key="1">
    <source>
        <dbReference type="ARBA" id="ARBA00023015"/>
    </source>
</evidence>
<dbReference type="AlphaFoldDB" id="A0A2W2FSY7"/>
<feature type="DNA-binding region" description="H-T-H motif" evidence="4">
    <location>
        <begin position="37"/>
        <end position="56"/>
    </location>
</feature>
<dbReference type="InterPro" id="IPR009057">
    <property type="entry name" value="Homeodomain-like_sf"/>
</dbReference>
<dbReference type="SUPFAM" id="SSF46689">
    <property type="entry name" value="Homeodomain-like"/>
    <property type="match status" value="1"/>
</dbReference>
<dbReference type="Proteomes" id="UP000248544">
    <property type="component" value="Unassembled WGS sequence"/>
</dbReference>
<protein>
    <submittedName>
        <fullName evidence="6">TetR/AcrR family transcriptional regulator</fullName>
    </submittedName>
</protein>
<dbReference type="PANTHER" id="PTHR30055:SF234">
    <property type="entry name" value="HTH-TYPE TRANSCRIPTIONAL REGULATOR BETI"/>
    <property type="match status" value="1"/>
</dbReference>
<dbReference type="Gene3D" id="1.10.10.60">
    <property type="entry name" value="Homeodomain-like"/>
    <property type="match status" value="1"/>
</dbReference>
<dbReference type="RefSeq" id="WP_111171320.1">
    <property type="nucleotide sequence ID" value="NZ_POUA01000413.1"/>
</dbReference>
<evidence type="ECO:0000313" key="6">
    <source>
        <dbReference type="EMBL" id="PZG27568.1"/>
    </source>
</evidence>
<dbReference type="InterPro" id="IPR001647">
    <property type="entry name" value="HTH_TetR"/>
</dbReference>
<evidence type="ECO:0000256" key="3">
    <source>
        <dbReference type="ARBA" id="ARBA00023163"/>
    </source>
</evidence>
<comment type="caution">
    <text evidence="6">The sequence shown here is derived from an EMBL/GenBank/DDBJ whole genome shotgun (WGS) entry which is preliminary data.</text>
</comment>